<gene>
    <name evidence="1" type="ORF">OWV82_007959</name>
</gene>
<sequence>MPTPVGTARQCLTPEAAHALDEAVAVARRRGHAQTTSLHVVSALLSLPSSTLRDACVRARNCAYSPRLQFKALELCLSVSLDRVSSSQQTDEPPVSNSLMAAIKRSQANQRRQPENFHLYHHQLSQSSSSSVTVIKVELQHLILSILDDPVVSRVFTEAGFRSTEIKLAILRPLASQLFKFSRSRAPPPIFLCNYLNENFDPGPGRRRLSSSFPGFGGFLDGEDENSKRISEVLLQRKNPLLMGVHAFAALKNFYETIEKKNINDIDNNHNGYGLGLPAELSGLNIISIENEISRFITGNSDKETVDNKFEEVGLMLERSLEPGVVVNYGDLQAFVNYRNNSENNNANNNNNDNNETSDAANHVVAQLTQLLQQHGGKVWLLGAAALYDTYLKFVSKFPSIEKDWDLQLLPITSLRPSSMAESHHRSRSRLMESFVPFGGFFSTPSDLKSPLSSSYQSVPRCHQCNEKCEQEIIASSKGGVAALIADQHQSVLPSWLQMVEPGTNKGFDPETKDDGLALQSKITKKWDDICQSHQQTQPLPSSSKYQVDSQFPTYVGFQFLQDKENAGSSGSNISAPPSGNSCINVNSGITIDLETTSASTSVFPFNTVSKSKNESLLSKLWEKPSKPELDSGGLRSPCSLSNSTVDDSSRTSPMSVTSVTTDLGLRIGSAATSIDLKKATHKDYAELSQELSGCCSASVDFVNGGISNHPAQSTSSSCPDSKRNWKTIFRALTERIGWQEEAICAISQTIAHRRTGNENHPGASPRGDIWFNFTGPDSLEGKPWIDYVAWELYKKPLSVVFLENVDKADEQVQSSLSKAIRTGKFSDSYGREVGISNAIFVTTSSFVKDIRILPSETKHSNYSEERILGAKSWPMQIIIESALANGSINQNLMTPSEMVKRAHRSPTKSLDLNLPADEDELPDTDEDKNSENDSSENSKSWLQDFSEMVETVVFKPFNFDALADKVVNDIDTSFRKIVGSECMLEIHSKVMEQLLAAAYLSDRNRVVEDWLEKVLSRGFQEVQEKYKPTANCTAKLVACEGNFLEEQRPGVCLPSKIILN</sequence>
<reference evidence="1 2" key="1">
    <citation type="journal article" date="2023" name="Science">
        <title>Complex scaffold remodeling in plant triterpene biosynthesis.</title>
        <authorList>
            <person name="De La Pena R."/>
            <person name="Hodgson H."/>
            <person name="Liu J.C."/>
            <person name="Stephenson M.J."/>
            <person name="Martin A.C."/>
            <person name="Owen C."/>
            <person name="Harkess A."/>
            <person name="Leebens-Mack J."/>
            <person name="Jimenez L.E."/>
            <person name="Osbourn A."/>
            <person name="Sattely E.S."/>
        </authorList>
    </citation>
    <scope>NUCLEOTIDE SEQUENCE [LARGE SCALE GENOMIC DNA]</scope>
    <source>
        <strain evidence="2">cv. JPN11</strain>
        <tissue evidence="1">Leaf</tissue>
    </source>
</reference>
<name>A0ACC1YAS8_MELAZ</name>
<dbReference type="Proteomes" id="UP001164539">
    <property type="component" value="Chromosome 4"/>
</dbReference>
<evidence type="ECO:0000313" key="1">
    <source>
        <dbReference type="EMBL" id="KAJ4720074.1"/>
    </source>
</evidence>
<proteinExistence type="predicted"/>
<organism evidence="1 2">
    <name type="scientific">Melia azedarach</name>
    <name type="common">Chinaberry tree</name>
    <dbReference type="NCBI Taxonomy" id="155640"/>
    <lineage>
        <taxon>Eukaryota</taxon>
        <taxon>Viridiplantae</taxon>
        <taxon>Streptophyta</taxon>
        <taxon>Embryophyta</taxon>
        <taxon>Tracheophyta</taxon>
        <taxon>Spermatophyta</taxon>
        <taxon>Magnoliopsida</taxon>
        <taxon>eudicotyledons</taxon>
        <taxon>Gunneridae</taxon>
        <taxon>Pentapetalae</taxon>
        <taxon>rosids</taxon>
        <taxon>malvids</taxon>
        <taxon>Sapindales</taxon>
        <taxon>Meliaceae</taxon>
        <taxon>Melia</taxon>
    </lineage>
</organism>
<evidence type="ECO:0000313" key="2">
    <source>
        <dbReference type="Proteomes" id="UP001164539"/>
    </source>
</evidence>
<comment type="caution">
    <text evidence="1">The sequence shown here is derived from an EMBL/GenBank/DDBJ whole genome shotgun (WGS) entry which is preliminary data.</text>
</comment>
<dbReference type="EMBL" id="CM051397">
    <property type="protein sequence ID" value="KAJ4720074.1"/>
    <property type="molecule type" value="Genomic_DNA"/>
</dbReference>
<keyword evidence="2" id="KW-1185">Reference proteome</keyword>
<protein>
    <submittedName>
        <fullName evidence="1">Protein SMAX1-LIKE like</fullName>
    </submittedName>
</protein>
<accession>A0ACC1YAS8</accession>